<dbReference type="RefSeq" id="WP_205255338.1">
    <property type="nucleotide sequence ID" value="NZ_BAAAPV010000001.1"/>
</dbReference>
<dbReference type="Proteomes" id="UP000663801">
    <property type="component" value="Unassembled WGS sequence"/>
</dbReference>
<dbReference type="Pfam" id="PF10041">
    <property type="entry name" value="DUF2277"/>
    <property type="match status" value="1"/>
</dbReference>
<accession>A0A938YKN6</accession>
<sequence>MCRNIRVLHNFEPPATGDEVHAAALQYVRKISGTTKPSAANQAAFDEAVLEIAAATRHLLGHLTTAAPPKDRDVEAAKARARSAQRFATT</sequence>
<evidence type="ECO:0000256" key="1">
    <source>
        <dbReference type="SAM" id="MobiDB-lite"/>
    </source>
</evidence>
<protein>
    <submittedName>
        <fullName evidence="2">DUF2277 domain-containing protein</fullName>
    </submittedName>
</protein>
<evidence type="ECO:0000313" key="3">
    <source>
        <dbReference type="Proteomes" id="UP000663801"/>
    </source>
</evidence>
<evidence type="ECO:0000313" key="2">
    <source>
        <dbReference type="EMBL" id="MBM9475197.1"/>
    </source>
</evidence>
<reference evidence="2" key="1">
    <citation type="submission" date="2021-01" db="EMBL/GenBank/DDBJ databases">
        <title>KCTC 19127 draft genome.</title>
        <authorList>
            <person name="An D."/>
        </authorList>
    </citation>
    <scope>NUCLEOTIDE SEQUENCE</scope>
    <source>
        <strain evidence="2">KCTC 19127</strain>
    </source>
</reference>
<dbReference type="InterPro" id="IPR018735">
    <property type="entry name" value="DUF2277"/>
</dbReference>
<feature type="compositionally biased region" description="Basic and acidic residues" evidence="1">
    <location>
        <begin position="69"/>
        <end position="78"/>
    </location>
</feature>
<feature type="region of interest" description="Disordered" evidence="1">
    <location>
        <begin position="68"/>
        <end position="90"/>
    </location>
</feature>
<name>A0A938YKN6_9ACTN</name>
<dbReference type="AlphaFoldDB" id="A0A938YKN6"/>
<keyword evidence="3" id="KW-1185">Reference proteome</keyword>
<organism evidence="2 3">
    <name type="scientific">Nakamurella flavida</name>
    <dbReference type="NCBI Taxonomy" id="363630"/>
    <lineage>
        <taxon>Bacteria</taxon>
        <taxon>Bacillati</taxon>
        <taxon>Actinomycetota</taxon>
        <taxon>Actinomycetes</taxon>
        <taxon>Nakamurellales</taxon>
        <taxon>Nakamurellaceae</taxon>
        <taxon>Nakamurella</taxon>
    </lineage>
</organism>
<gene>
    <name evidence="2" type="ORF">JL107_01940</name>
</gene>
<dbReference type="EMBL" id="JAERWL010000002">
    <property type="protein sequence ID" value="MBM9475197.1"/>
    <property type="molecule type" value="Genomic_DNA"/>
</dbReference>
<comment type="caution">
    <text evidence="2">The sequence shown here is derived from an EMBL/GenBank/DDBJ whole genome shotgun (WGS) entry which is preliminary data.</text>
</comment>
<proteinExistence type="predicted"/>